<dbReference type="EMBL" id="WIXP02000009">
    <property type="protein sequence ID" value="KAF6204854.1"/>
    <property type="molecule type" value="Genomic_DNA"/>
</dbReference>
<dbReference type="PANTHER" id="PTHR47027:SF30">
    <property type="entry name" value="THAP-TYPE DOMAIN-CONTAINING PROTEIN"/>
    <property type="match status" value="1"/>
</dbReference>
<protein>
    <recommendedName>
        <fullName evidence="3">Reverse transcriptase domain-containing protein</fullName>
    </recommendedName>
</protein>
<sequence>MDDVIKECKGHTKKFTVGNWRMRQVNISELAFADDVALVARTPASLQWNLDIWNHEMTKRNMVISISKIKTMVISRRPKKHSVTLRGESLEQVVCFKYLGAMISQDGTQDQEINTRIAATSRLYHAMGRGFIGKREVSKRTKVAVYKSVYVPTLIHSSESWTMTSRHTSRIQASKMRYLRRVEGKSRRDRVRNQTIRSNLRVDPLNRRVEEAQLRWFGHVVRMPDHRQPGMAWEARFPGRRSIGRPRRRWEENVQDSLQARGVQWGRARALAEDRKGWSALCKNLDTAR</sequence>
<accession>A0A8S9X8N1</accession>
<keyword evidence="2" id="KW-1185">Reference proteome</keyword>
<name>A0A8S9X8N1_APOLU</name>
<reference evidence="1" key="1">
    <citation type="journal article" date="2021" name="Mol. Ecol. Resour.">
        <title>Apolygus lucorum genome provides insights into omnivorousness and mesophyll feeding.</title>
        <authorList>
            <person name="Liu Y."/>
            <person name="Liu H."/>
            <person name="Wang H."/>
            <person name="Huang T."/>
            <person name="Liu B."/>
            <person name="Yang B."/>
            <person name="Yin L."/>
            <person name="Li B."/>
            <person name="Zhang Y."/>
            <person name="Zhang S."/>
            <person name="Jiang F."/>
            <person name="Zhang X."/>
            <person name="Ren Y."/>
            <person name="Wang B."/>
            <person name="Wang S."/>
            <person name="Lu Y."/>
            <person name="Wu K."/>
            <person name="Fan W."/>
            <person name="Wang G."/>
        </authorList>
    </citation>
    <scope>NUCLEOTIDE SEQUENCE</scope>
    <source>
        <strain evidence="1">12Hb</strain>
    </source>
</reference>
<dbReference type="PANTHER" id="PTHR47027">
    <property type="entry name" value="REVERSE TRANSCRIPTASE DOMAIN-CONTAINING PROTEIN"/>
    <property type="match status" value="1"/>
</dbReference>
<evidence type="ECO:0000313" key="1">
    <source>
        <dbReference type="EMBL" id="KAF6204854.1"/>
    </source>
</evidence>
<gene>
    <name evidence="1" type="ORF">GE061_019017</name>
</gene>
<dbReference type="Proteomes" id="UP000466442">
    <property type="component" value="Linkage Group LG9"/>
</dbReference>
<organism evidence="1 2">
    <name type="scientific">Apolygus lucorum</name>
    <name type="common">Small green plant bug</name>
    <name type="synonym">Lygocoris lucorum</name>
    <dbReference type="NCBI Taxonomy" id="248454"/>
    <lineage>
        <taxon>Eukaryota</taxon>
        <taxon>Metazoa</taxon>
        <taxon>Ecdysozoa</taxon>
        <taxon>Arthropoda</taxon>
        <taxon>Hexapoda</taxon>
        <taxon>Insecta</taxon>
        <taxon>Pterygota</taxon>
        <taxon>Neoptera</taxon>
        <taxon>Paraneoptera</taxon>
        <taxon>Hemiptera</taxon>
        <taxon>Heteroptera</taxon>
        <taxon>Panheteroptera</taxon>
        <taxon>Cimicomorpha</taxon>
        <taxon>Miridae</taxon>
        <taxon>Mirini</taxon>
        <taxon>Apolygus</taxon>
    </lineage>
</organism>
<dbReference type="OrthoDB" id="6621014at2759"/>
<evidence type="ECO:0000313" key="2">
    <source>
        <dbReference type="Proteomes" id="UP000466442"/>
    </source>
</evidence>
<dbReference type="AlphaFoldDB" id="A0A8S9X8N1"/>
<evidence type="ECO:0008006" key="3">
    <source>
        <dbReference type="Google" id="ProtNLM"/>
    </source>
</evidence>
<proteinExistence type="predicted"/>
<comment type="caution">
    <text evidence="1">The sequence shown here is derived from an EMBL/GenBank/DDBJ whole genome shotgun (WGS) entry which is preliminary data.</text>
</comment>